<dbReference type="EMBL" id="GGEC01026124">
    <property type="protein sequence ID" value="MBX06608.1"/>
    <property type="molecule type" value="Transcribed_RNA"/>
</dbReference>
<reference evidence="1" key="1">
    <citation type="submission" date="2018-02" db="EMBL/GenBank/DDBJ databases">
        <title>Rhizophora mucronata_Transcriptome.</title>
        <authorList>
            <person name="Meera S.P."/>
            <person name="Sreeshan A."/>
            <person name="Augustine A."/>
        </authorList>
    </citation>
    <scope>NUCLEOTIDE SEQUENCE</scope>
    <source>
        <tissue evidence="1">Leaf</tissue>
    </source>
</reference>
<sequence>MSIFSLNYSRKNAVYHSHYITRNDAIQKSLSPIFSNVKMQDPVSVHQVVNTHSEDTLRVIYQNLS</sequence>
<name>A0A2P2KLL7_RHIMU</name>
<organism evidence="1">
    <name type="scientific">Rhizophora mucronata</name>
    <name type="common">Asiatic mangrove</name>
    <dbReference type="NCBI Taxonomy" id="61149"/>
    <lineage>
        <taxon>Eukaryota</taxon>
        <taxon>Viridiplantae</taxon>
        <taxon>Streptophyta</taxon>
        <taxon>Embryophyta</taxon>
        <taxon>Tracheophyta</taxon>
        <taxon>Spermatophyta</taxon>
        <taxon>Magnoliopsida</taxon>
        <taxon>eudicotyledons</taxon>
        <taxon>Gunneridae</taxon>
        <taxon>Pentapetalae</taxon>
        <taxon>rosids</taxon>
        <taxon>fabids</taxon>
        <taxon>Malpighiales</taxon>
        <taxon>Rhizophoraceae</taxon>
        <taxon>Rhizophora</taxon>
    </lineage>
</organism>
<proteinExistence type="predicted"/>
<dbReference type="AlphaFoldDB" id="A0A2P2KLL7"/>
<protein>
    <submittedName>
        <fullName evidence="1">Uncharacterized protein</fullName>
    </submittedName>
</protein>
<evidence type="ECO:0000313" key="1">
    <source>
        <dbReference type="EMBL" id="MBX06608.1"/>
    </source>
</evidence>
<accession>A0A2P2KLL7</accession>